<evidence type="ECO:0000313" key="3">
    <source>
        <dbReference type="EMBL" id="OGY16390.1"/>
    </source>
</evidence>
<dbReference type="EMBL" id="MHCI01000017">
    <property type="protein sequence ID" value="OGY16390.1"/>
    <property type="molecule type" value="Genomic_DNA"/>
</dbReference>
<gene>
    <name evidence="3" type="ORF">A2785_00330</name>
</gene>
<comment type="caution">
    <text evidence="3">The sequence shown here is derived from an EMBL/GenBank/DDBJ whole genome shotgun (WGS) entry which is preliminary data.</text>
</comment>
<organism evidence="3 4">
    <name type="scientific">Candidatus Chisholmbacteria bacterium RIFCSPHIGHO2_01_FULL_49_18</name>
    <dbReference type="NCBI Taxonomy" id="1797590"/>
    <lineage>
        <taxon>Bacteria</taxon>
        <taxon>Candidatus Chisholmiibacteriota</taxon>
    </lineage>
</organism>
<reference evidence="3 4" key="1">
    <citation type="journal article" date="2016" name="Nat. Commun.">
        <title>Thousands of microbial genomes shed light on interconnected biogeochemical processes in an aquifer system.</title>
        <authorList>
            <person name="Anantharaman K."/>
            <person name="Brown C.T."/>
            <person name="Hug L.A."/>
            <person name="Sharon I."/>
            <person name="Castelle C.J."/>
            <person name="Probst A.J."/>
            <person name="Thomas B.C."/>
            <person name="Singh A."/>
            <person name="Wilkins M.J."/>
            <person name="Karaoz U."/>
            <person name="Brodie E.L."/>
            <person name="Williams K.H."/>
            <person name="Hubbard S.S."/>
            <person name="Banfield J.F."/>
        </authorList>
    </citation>
    <scope>NUCLEOTIDE SEQUENCE [LARGE SCALE GENOMIC DNA]</scope>
</reference>
<keyword evidence="1" id="KW-0812">Transmembrane</keyword>
<dbReference type="Proteomes" id="UP000179069">
    <property type="component" value="Unassembled WGS sequence"/>
</dbReference>
<feature type="transmembrane region" description="Helical" evidence="1">
    <location>
        <begin position="39"/>
        <end position="66"/>
    </location>
</feature>
<evidence type="ECO:0000259" key="2">
    <source>
        <dbReference type="Pfam" id="PF14242"/>
    </source>
</evidence>
<dbReference type="Pfam" id="PF14242">
    <property type="entry name" value="DUF4342"/>
    <property type="match status" value="1"/>
</dbReference>
<proteinExistence type="predicted"/>
<evidence type="ECO:0000256" key="1">
    <source>
        <dbReference type="SAM" id="Phobius"/>
    </source>
</evidence>
<feature type="domain" description="DUF4342" evidence="2">
    <location>
        <begin position="2"/>
        <end position="75"/>
    </location>
</feature>
<dbReference type="InterPro" id="IPR025642">
    <property type="entry name" value="DUF4342"/>
</dbReference>
<accession>A0A1G1VLW2</accession>
<name>A0A1G1VLW2_9BACT</name>
<evidence type="ECO:0000313" key="4">
    <source>
        <dbReference type="Proteomes" id="UP000179069"/>
    </source>
</evidence>
<sequence>MKEEFKVNGEDLLKKVKEIIREGNVRRITIVDRKGKALIVLPLTIGVVGALLAPALAAVGAIAALVTECTIKVERK</sequence>
<dbReference type="AlphaFoldDB" id="A0A1G1VLW2"/>
<keyword evidence="1" id="KW-1133">Transmembrane helix</keyword>
<keyword evidence="1" id="KW-0472">Membrane</keyword>
<protein>
    <recommendedName>
        <fullName evidence="2">DUF4342 domain-containing protein</fullName>
    </recommendedName>
</protein>